<proteinExistence type="inferred from homology"/>
<dbReference type="InterPro" id="IPR013785">
    <property type="entry name" value="Aldolase_TIM"/>
</dbReference>
<dbReference type="Gene3D" id="3.40.50.720">
    <property type="entry name" value="NAD(P)-binding Rossmann-like Domain"/>
    <property type="match status" value="1"/>
</dbReference>
<evidence type="ECO:0000256" key="5">
    <source>
        <dbReference type="ARBA" id="ARBA00022643"/>
    </source>
</evidence>
<dbReference type="SUPFAM" id="SSF51395">
    <property type="entry name" value="FMN-linked oxidoreductases"/>
    <property type="match status" value="1"/>
</dbReference>
<evidence type="ECO:0000256" key="3">
    <source>
        <dbReference type="ARBA" id="ARBA00011048"/>
    </source>
</evidence>
<evidence type="ECO:0000256" key="2">
    <source>
        <dbReference type="ARBA" id="ARBA00001966"/>
    </source>
</evidence>
<feature type="domain" description="NADH:flavin oxidoreductase/NADH oxidase N-terminal" evidence="10">
    <location>
        <begin position="6"/>
        <end position="381"/>
    </location>
</feature>
<evidence type="ECO:0000256" key="7">
    <source>
        <dbReference type="ARBA" id="ARBA00023002"/>
    </source>
</evidence>
<comment type="cofactor">
    <cofactor evidence="2">
        <name>[4Fe-4S] cluster</name>
        <dbReference type="ChEBI" id="CHEBI:49883"/>
    </cofactor>
</comment>
<dbReference type="PANTHER" id="PTHR42917">
    <property type="entry name" value="2,4-DIENOYL-COA REDUCTASE"/>
    <property type="match status" value="1"/>
</dbReference>
<dbReference type="PRINTS" id="PR00419">
    <property type="entry name" value="ADXRDTASE"/>
</dbReference>
<keyword evidence="9" id="KW-0411">Iron-sulfur</keyword>
<dbReference type="SUPFAM" id="SSF51905">
    <property type="entry name" value="FAD/NAD(P)-binding domain"/>
    <property type="match status" value="1"/>
</dbReference>
<dbReference type="SMR" id="A0A1T4KLK7"/>
<comment type="similarity">
    <text evidence="3">In the N-terminal section; belongs to the NADH:flavin oxidoreductase/NADH oxidase family.</text>
</comment>
<organism evidence="12 13">
    <name type="scientific">Eubacterium coprostanoligenes</name>
    <dbReference type="NCBI Taxonomy" id="290054"/>
    <lineage>
        <taxon>Bacteria</taxon>
        <taxon>Bacillati</taxon>
        <taxon>Bacillota</taxon>
        <taxon>Clostridia</taxon>
        <taxon>Eubacteriales</taxon>
        <taxon>Eubacteriaceae</taxon>
        <taxon>Eubacterium</taxon>
    </lineage>
</organism>
<dbReference type="Gene3D" id="3.20.20.70">
    <property type="entry name" value="Aldolase class I"/>
    <property type="match status" value="1"/>
</dbReference>
<accession>A0A1T4KLK7</accession>
<keyword evidence="6" id="KW-0479">Metal-binding</keyword>
<reference evidence="12 13" key="1">
    <citation type="submission" date="2017-02" db="EMBL/GenBank/DDBJ databases">
        <authorList>
            <person name="Peterson S.W."/>
        </authorList>
    </citation>
    <scope>NUCLEOTIDE SEQUENCE [LARGE SCALE GENOMIC DNA]</scope>
    <source>
        <strain evidence="12 13">ATCC 51222</strain>
    </source>
</reference>
<sequence>MDYKMLFSPMKIGNTEIKNRVVMAPMCMGFGQFDGKVTDIMADHYVERAKGGVGLIITEITRINDVTGASSFGQMALTHDSQIAPLKNMVDRIHSYGAKIFVELHHPGRQNLGLMMGTVPLSVACDKIMGKAYAKLLTGAIIPPGKKLQDKDIVPRTVAPSKCEKSKMADSVNRGLTKTGIKKLVRQFVQGAVRAQKAGCDGVELHAAHGYLIQQFLSPNTNHRNDEYGGSLENRMRFLNEIIDGIRLACGNDFPLVVRLSVDEMYAKIGQPGKGYDLQEGLKIAKALNDKGIDAIDVSSAAYDTFNYWLEPTTFPLGWRKYLAEEVKKVVDIPVIAANLIRSPEQAEQQLEDGIQDFISLGRPLLADPHWVNKVKEGKEDTIKRCICCLYCFESMENNAYEYTHGRCSVNPFIGRDSLELEKNGNGRKVAVVGSGVAGLTAAELLSRRGFDVTVYEKESAVGGQINLADKPPHKEKLHWCIDDLYTNAKNNGVKFEFNTTVTKELLDDASPDFVINATGANAVFPKAFAGDNVSTVTEILNGSIKLENKKVAVIGSGMTGLETSELLCEMGNKVTILEMADTIAPGAYFQQLDDALPKLKEAGTVFMPSTKLLEITADGLTAESTKNGDKIKLDVDFVVLSMGCRPDNALYEQIKDSTKYKVINIGDSVKVGRIANATESAFQAVMSIK</sequence>
<keyword evidence="13" id="KW-1185">Reference proteome</keyword>
<dbReference type="AlphaFoldDB" id="A0A1T4KLK7"/>
<dbReference type="CDD" id="cd02803">
    <property type="entry name" value="OYE_like_FMN_family"/>
    <property type="match status" value="1"/>
</dbReference>
<evidence type="ECO:0000256" key="1">
    <source>
        <dbReference type="ARBA" id="ARBA00001917"/>
    </source>
</evidence>
<evidence type="ECO:0000256" key="8">
    <source>
        <dbReference type="ARBA" id="ARBA00023004"/>
    </source>
</evidence>
<dbReference type="Pfam" id="PF07992">
    <property type="entry name" value="Pyr_redox_2"/>
    <property type="match status" value="1"/>
</dbReference>
<dbReference type="Pfam" id="PF00724">
    <property type="entry name" value="Oxidored_FMN"/>
    <property type="match status" value="1"/>
</dbReference>
<dbReference type="EMBL" id="FUWW01000004">
    <property type="protein sequence ID" value="SJZ43257.1"/>
    <property type="molecule type" value="Genomic_DNA"/>
</dbReference>
<dbReference type="OrthoDB" id="9772736at2"/>
<evidence type="ECO:0000256" key="6">
    <source>
        <dbReference type="ARBA" id="ARBA00022723"/>
    </source>
</evidence>
<dbReference type="GO" id="GO:0010181">
    <property type="term" value="F:FMN binding"/>
    <property type="evidence" value="ECO:0007669"/>
    <property type="project" value="InterPro"/>
</dbReference>
<dbReference type="STRING" id="290054.SAMN02745114_00527"/>
<gene>
    <name evidence="12" type="ORF">SAMN02745114_00527</name>
</gene>
<evidence type="ECO:0000313" key="12">
    <source>
        <dbReference type="EMBL" id="SJZ43257.1"/>
    </source>
</evidence>
<keyword evidence="8" id="KW-0408">Iron</keyword>
<dbReference type="PANTHER" id="PTHR42917:SF2">
    <property type="entry name" value="2,4-DIENOYL-COA REDUCTASE [(2E)-ENOYL-COA-PRODUCING]"/>
    <property type="match status" value="1"/>
</dbReference>
<evidence type="ECO:0000259" key="10">
    <source>
        <dbReference type="Pfam" id="PF00724"/>
    </source>
</evidence>
<dbReference type="Gene3D" id="3.50.50.60">
    <property type="entry name" value="FAD/NAD(P)-binding domain"/>
    <property type="match status" value="1"/>
</dbReference>
<dbReference type="GO" id="GO:0051536">
    <property type="term" value="F:iron-sulfur cluster binding"/>
    <property type="evidence" value="ECO:0007669"/>
    <property type="project" value="UniProtKB-KW"/>
</dbReference>
<dbReference type="RefSeq" id="WP_078768030.1">
    <property type="nucleotide sequence ID" value="NZ_FUWW01000004.1"/>
</dbReference>
<dbReference type="InterPro" id="IPR051793">
    <property type="entry name" value="NADH:flavin_oxidoreductase"/>
</dbReference>
<dbReference type="GO" id="GO:0046872">
    <property type="term" value="F:metal ion binding"/>
    <property type="evidence" value="ECO:0007669"/>
    <property type="project" value="UniProtKB-KW"/>
</dbReference>
<keyword evidence="4" id="KW-0285">Flavoprotein</keyword>
<protein>
    <submittedName>
        <fullName evidence="12">2,4-dienoyl-CoA reductase</fullName>
    </submittedName>
</protein>
<dbReference type="Proteomes" id="UP000190657">
    <property type="component" value="Unassembled WGS sequence"/>
</dbReference>
<evidence type="ECO:0000313" key="13">
    <source>
        <dbReference type="Proteomes" id="UP000190657"/>
    </source>
</evidence>
<feature type="domain" description="FAD/NAD(P)-binding" evidence="11">
    <location>
        <begin position="429"/>
        <end position="656"/>
    </location>
</feature>
<name>A0A1T4KLK7_9FIRM</name>
<dbReference type="InterPro" id="IPR001155">
    <property type="entry name" value="OxRdtase_FMN_N"/>
</dbReference>
<evidence type="ECO:0000256" key="9">
    <source>
        <dbReference type="ARBA" id="ARBA00023014"/>
    </source>
</evidence>
<dbReference type="InterPro" id="IPR036188">
    <property type="entry name" value="FAD/NAD-bd_sf"/>
</dbReference>
<keyword evidence="7" id="KW-0560">Oxidoreductase</keyword>
<evidence type="ECO:0000256" key="4">
    <source>
        <dbReference type="ARBA" id="ARBA00022630"/>
    </source>
</evidence>
<dbReference type="GO" id="GO:0016491">
    <property type="term" value="F:oxidoreductase activity"/>
    <property type="evidence" value="ECO:0007669"/>
    <property type="project" value="UniProtKB-KW"/>
</dbReference>
<dbReference type="InterPro" id="IPR023753">
    <property type="entry name" value="FAD/NAD-binding_dom"/>
</dbReference>
<comment type="cofactor">
    <cofactor evidence="1">
        <name>FMN</name>
        <dbReference type="ChEBI" id="CHEBI:58210"/>
    </cofactor>
</comment>
<evidence type="ECO:0000259" key="11">
    <source>
        <dbReference type="Pfam" id="PF07992"/>
    </source>
</evidence>
<keyword evidence="5" id="KW-0288">FMN</keyword>